<accession>A0ABT3WQJ5</accession>
<evidence type="ECO:0000313" key="1">
    <source>
        <dbReference type="EMBL" id="MCX7444527.1"/>
    </source>
</evidence>
<dbReference type="Proteomes" id="UP001081709">
    <property type="component" value="Unassembled WGS sequence"/>
</dbReference>
<sequence length="44" mass="5269">MLQLFFFWLFADTRPAIQPVPHFRIRRVHPPGLMHPKLLQEISS</sequence>
<name>A0ABT3WQJ5_9CORY</name>
<dbReference type="RefSeq" id="WP_267186367.1">
    <property type="nucleotide sequence ID" value="NZ_JAPMKV010000002.1"/>
</dbReference>
<keyword evidence="2" id="KW-1185">Reference proteome</keyword>
<evidence type="ECO:0000313" key="2">
    <source>
        <dbReference type="Proteomes" id="UP001081709"/>
    </source>
</evidence>
<proteinExistence type="predicted"/>
<gene>
    <name evidence="1" type="ORF">OS125_04610</name>
</gene>
<organism evidence="1 2">
    <name type="scientific">Corynebacterium pygosceleis</name>
    <dbReference type="NCBI Taxonomy" id="2800406"/>
    <lineage>
        <taxon>Bacteria</taxon>
        <taxon>Bacillati</taxon>
        <taxon>Actinomycetota</taxon>
        <taxon>Actinomycetes</taxon>
        <taxon>Mycobacteriales</taxon>
        <taxon>Corynebacteriaceae</taxon>
        <taxon>Corynebacterium</taxon>
    </lineage>
</organism>
<protein>
    <submittedName>
        <fullName evidence="1">Uncharacterized protein</fullName>
    </submittedName>
</protein>
<comment type="caution">
    <text evidence="1">The sequence shown here is derived from an EMBL/GenBank/DDBJ whole genome shotgun (WGS) entry which is preliminary data.</text>
</comment>
<reference evidence="1" key="1">
    <citation type="submission" date="2022-11" db="EMBL/GenBank/DDBJ databases">
        <title>Corynebacterium sp. isolated from Penguins.</title>
        <authorList>
            <person name="Sedlar K."/>
            <person name="Svec P."/>
        </authorList>
    </citation>
    <scope>NUCLEOTIDE SEQUENCE</scope>
    <source>
        <strain evidence="1">P7003</strain>
    </source>
</reference>
<dbReference type="EMBL" id="JAPMKV010000002">
    <property type="protein sequence ID" value="MCX7444527.1"/>
    <property type="molecule type" value="Genomic_DNA"/>
</dbReference>